<evidence type="ECO:0000313" key="11">
    <source>
        <dbReference type="Proteomes" id="UP000471435"/>
    </source>
</evidence>
<dbReference type="PANTHER" id="PTHR41533:SF2">
    <property type="entry name" value="BLR7131 PROTEIN"/>
    <property type="match status" value="1"/>
</dbReference>
<evidence type="ECO:0000256" key="2">
    <source>
        <dbReference type="ARBA" id="ARBA00005992"/>
    </source>
</evidence>
<evidence type="ECO:0000256" key="3">
    <source>
        <dbReference type="ARBA" id="ARBA00022679"/>
    </source>
</evidence>
<evidence type="ECO:0000256" key="1">
    <source>
        <dbReference type="ARBA" id="ARBA00004752"/>
    </source>
</evidence>
<evidence type="ECO:0000259" key="9">
    <source>
        <dbReference type="PROSITE" id="PS52029"/>
    </source>
</evidence>
<dbReference type="GO" id="GO:0004180">
    <property type="term" value="F:carboxypeptidase activity"/>
    <property type="evidence" value="ECO:0007669"/>
    <property type="project" value="UniProtKB-ARBA"/>
</dbReference>
<evidence type="ECO:0000256" key="4">
    <source>
        <dbReference type="ARBA" id="ARBA00022960"/>
    </source>
</evidence>
<reference evidence="10 11" key="1">
    <citation type="submission" date="2019-12" db="EMBL/GenBank/DDBJ databases">
        <title>Genomic-based taxomic classification of the family Erythrobacteraceae.</title>
        <authorList>
            <person name="Xu L."/>
        </authorList>
    </citation>
    <scope>NUCLEOTIDE SEQUENCE [LARGE SCALE GENOMIC DNA]</scope>
    <source>
        <strain evidence="10 11">SW-109</strain>
    </source>
</reference>
<dbReference type="InterPro" id="IPR045380">
    <property type="entry name" value="LD_TPept_scaffold_dom"/>
</dbReference>
<protein>
    <submittedName>
        <fullName evidence="10">L,D-transpeptidase family protein</fullName>
    </submittedName>
</protein>
<evidence type="ECO:0000256" key="7">
    <source>
        <dbReference type="PROSITE-ProRule" id="PRU01373"/>
    </source>
</evidence>
<dbReference type="InterPro" id="IPR005490">
    <property type="entry name" value="LD_TPept_cat_dom"/>
</dbReference>
<dbReference type="GO" id="GO:0009252">
    <property type="term" value="P:peptidoglycan biosynthetic process"/>
    <property type="evidence" value="ECO:0007669"/>
    <property type="project" value="UniProtKB-UniPathway"/>
</dbReference>
<keyword evidence="6 7" id="KW-0961">Cell wall biogenesis/degradation</keyword>
<organism evidence="10 11">
    <name type="scientific">Pontixanthobacter luteolus</name>
    <dbReference type="NCBI Taxonomy" id="295089"/>
    <lineage>
        <taxon>Bacteria</taxon>
        <taxon>Pseudomonadati</taxon>
        <taxon>Pseudomonadota</taxon>
        <taxon>Alphaproteobacteria</taxon>
        <taxon>Sphingomonadales</taxon>
        <taxon>Erythrobacteraceae</taxon>
        <taxon>Pontixanthobacter</taxon>
    </lineage>
</organism>
<keyword evidence="4 7" id="KW-0133">Cell shape</keyword>
<evidence type="ECO:0000256" key="5">
    <source>
        <dbReference type="ARBA" id="ARBA00022984"/>
    </source>
</evidence>
<keyword evidence="5 7" id="KW-0573">Peptidoglycan synthesis</keyword>
<dbReference type="EMBL" id="WTYP01000002">
    <property type="protein sequence ID" value="MXP48270.1"/>
    <property type="molecule type" value="Genomic_DNA"/>
</dbReference>
<feature type="chain" id="PRO_5026007516" evidence="8">
    <location>
        <begin position="24"/>
        <end position="385"/>
    </location>
</feature>
<dbReference type="GO" id="GO:0008360">
    <property type="term" value="P:regulation of cell shape"/>
    <property type="evidence" value="ECO:0007669"/>
    <property type="project" value="UniProtKB-UniRule"/>
</dbReference>
<keyword evidence="8" id="KW-0732">Signal</keyword>
<evidence type="ECO:0000256" key="8">
    <source>
        <dbReference type="SAM" id="SignalP"/>
    </source>
</evidence>
<feature type="active site" description="Proton donor/acceptor" evidence="7">
    <location>
        <position position="280"/>
    </location>
</feature>
<gene>
    <name evidence="10" type="ORF">GRI43_12815</name>
</gene>
<dbReference type="InterPro" id="IPR052905">
    <property type="entry name" value="LD-transpeptidase_YkuD-like"/>
</dbReference>
<dbReference type="PROSITE" id="PS52029">
    <property type="entry name" value="LD_TPASE"/>
    <property type="match status" value="1"/>
</dbReference>
<dbReference type="Gene3D" id="2.40.440.10">
    <property type="entry name" value="L,D-transpeptidase catalytic domain-like"/>
    <property type="match status" value="1"/>
</dbReference>
<dbReference type="CDD" id="cd16913">
    <property type="entry name" value="YkuD_like"/>
    <property type="match status" value="1"/>
</dbReference>
<feature type="active site" description="Nucleophile" evidence="7">
    <location>
        <position position="299"/>
    </location>
</feature>
<accession>A0A6I4V640</accession>
<sequence>MKFFAPIFLILLQVGLTNNAAQARDWQPPQSENLARWIDRAEDEAIALPPDEAAAIRRAIDAADEEVLDRVSHAAAMRLLRAYHGRCCGPERPARWHIVDPASEQEWRSGLETALSDNTLDLYLRSMRPQHPYYRKLSAAYARETDENRKLILARNLARWRWMPRDLGPRYLLANAASQEVTLWSNAQPVGRWRTIVGKPASPTPVFTTQVTGVILNPWWEIPSSIAAEGIAAMVWRNPAAARARGYVYQNGRYRQRPGDNNALGRMKLVMPNRFSVFLHDTSNRSLFDGESRTLSHGCVRVDRALEFVGTLLAAGGQGDYDIDAVIAAGDTVKVMLDQPIPVYIAYFTAEPDGYSGVRYLTDVYRRDGLPAARQAGIEAECSLG</sequence>
<comment type="similarity">
    <text evidence="2">Belongs to the YkuD family.</text>
</comment>
<dbReference type="GO" id="GO:0071555">
    <property type="term" value="P:cell wall organization"/>
    <property type="evidence" value="ECO:0007669"/>
    <property type="project" value="UniProtKB-UniRule"/>
</dbReference>
<dbReference type="OrthoDB" id="9778545at2"/>
<evidence type="ECO:0000256" key="6">
    <source>
        <dbReference type="ARBA" id="ARBA00023316"/>
    </source>
</evidence>
<dbReference type="InterPro" id="IPR038063">
    <property type="entry name" value="Transpep_catalytic_dom"/>
</dbReference>
<dbReference type="PANTHER" id="PTHR41533">
    <property type="entry name" value="L,D-TRANSPEPTIDASE HI_1667-RELATED"/>
    <property type="match status" value="1"/>
</dbReference>
<dbReference type="AlphaFoldDB" id="A0A6I4V640"/>
<dbReference type="GO" id="GO:0016740">
    <property type="term" value="F:transferase activity"/>
    <property type="evidence" value="ECO:0007669"/>
    <property type="project" value="UniProtKB-KW"/>
</dbReference>
<keyword evidence="3" id="KW-0808">Transferase</keyword>
<dbReference type="Proteomes" id="UP000471435">
    <property type="component" value="Unassembled WGS sequence"/>
</dbReference>
<dbReference type="SUPFAM" id="SSF141523">
    <property type="entry name" value="L,D-transpeptidase catalytic domain-like"/>
    <property type="match status" value="1"/>
</dbReference>
<keyword evidence="11" id="KW-1185">Reference proteome</keyword>
<feature type="signal peptide" evidence="8">
    <location>
        <begin position="1"/>
        <end position="23"/>
    </location>
</feature>
<comment type="caution">
    <text evidence="10">The sequence shown here is derived from an EMBL/GenBank/DDBJ whole genome shotgun (WGS) entry which is preliminary data.</text>
</comment>
<dbReference type="Pfam" id="PF20142">
    <property type="entry name" value="Scaffold"/>
    <property type="match status" value="1"/>
</dbReference>
<dbReference type="UniPathway" id="UPA00219"/>
<proteinExistence type="inferred from homology"/>
<name>A0A6I4V640_9SPHN</name>
<dbReference type="Pfam" id="PF03734">
    <property type="entry name" value="YkuD"/>
    <property type="match status" value="1"/>
</dbReference>
<dbReference type="RefSeq" id="WP_160731468.1">
    <property type="nucleotide sequence ID" value="NZ_WTYP01000002.1"/>
</dbReference>
<evidence type="ECO:0000313" key="10">
    <source>
        <dbReference type="EMBL" id="MXP48270.1"/>
    </source>
</evidence>
<feature type="domain" description="L,D-TPase catalytic" evidence="9">
    <location>
        <begin position="170"/>
        <end position="336"/>
    </location>
</feature>
<comment type="pathway">
    <text evidence="1 7">Cell wall biogenesis; peptidoglycan biosynthesis.</text>
</comment>